<dbReference type="PANTHER" id="PTHR18934:SF228">
    <property type="entry name" value="RNA HELICASE"/>
    <property type="match status" value="1"/>
</dbReference>
<dbReference type="EC" id="3.6.4.13" evidence="1"/>
<dbReference type="Pfam" id="PF04408">
    <property type="entry name" value="WHD_HA2"/>
    <property type="match status" value="1"/>
</dbReference>
<proteinExistence type="predicted"/>
<evidence type="ECO:0000259" key="5">
    <source>
        <dbReference type="PROSITE" id="PS51192"/>
    </source>
</evidence>
<feature type="domain" description="Helicase C-terminal" evidence="6">
    <location>
        <begin position="213"/>
        <end position="390"/>
    </location>
</feature>
<sequence length="438" mass="48796">MVNSARYFEIQEERRNLPVWVHKDEFLQALKENQMVILVGDTGSGKTTQIPQFVLEAVVYENPNPGGTARLVGCTQPRRVAAMSAARRVAEEMDAVIGEEVGYTVRFDDCSSSKTVLKYLTDGMLLREALVDPLLSKYKAIILDEAHERSIATDLLFSILEKALTSRPALKLVVMSSTLYAHELSHYFSGHNVPLIEVPGRLHPVEIVYTRDPVTDYLEAAVRKVIQIHMCEPPGDVLVFLTGEEEIEDACSRIFHKLGDQVKVVPLYSFLPPAMQQRVFDPTPHPVRKIVVSTNIAETSLAIDGIVYVVDPGFSMQKYYNPQTRLDSLVVSPISMASADQRARRACTTGPGKCFRLYTQEIYSGLIPLAVPEMLRANLVNTVLALKRLGVKDLLSLNFMDPPSQRTLVRALTDLFDLGAMDDEGNLTEIGEMMSLEV</sequence>
<dbReference type="GeneID" id="104711455"/>
<gene>
    <name evidence="8 9 10 11 12" type="primary">LOC104711455</name>
</gene>
<dbReference type="Pfam" id="PF00270">
    <property type="entry name" value="DEAD"/>
    <property type="match status" value="1"/>
</dbReference>
<organism evidence="7 12">
    <name type="scientific">Camelina sativa</name>
    <name type="common">False flax</name>
    <name type="synonym">Myagrum sativum</name>
    <dbReference type="NCBI Taxonomy" id="90675"/>
    <lineage>
        <taxon>Eukaryota</taxon>
        <taxon>Viridiplantae</taxon>
        <taxon>Streptophyta</taxon>
        <taxon>Embryophyta</taxon>
        <taxon>Tracheophyta</taxon>
        <taxon>Spermatophyta</taxon>
        <taxon>Magnoliopsida</taxon>
        <taxon>eudicotyledons</taxon>
        <taxon>Gunneridae</taxon>
        <taxon>Pentapetalae</taxon>
        <taxon>rosids</taxon>
        <taxon>malvids</taxon>
        <taxon>Brassicales</taxon>
        <taxon>Brassicaceae</taxon>
        <taxon>Camelineae</taxon>
        <taxon>Camelina</taxon>
    </lineage>
</organism>
<comment type="catalytic activity">
    <reaction evidence="4">
        <text>ATP + H2O = ADP + phosphate + H(+)</text>
        <dbReference type="Rhea" id="RHEA:13065"/>
        <dbReference type="ChEBI" id="CHEBI:15377"/>
        <dbReference type="ChEBI" id="CHEBI:15378"/>
        <dbReference type="ChEBI" id="CHEBI:30616"/>
        <dbReference type="ChEBI" id="CHEBI:43474"/>
        <dbReference type="ChEBI" id="CHEBI:456216"/>
        <dbReference type="EC" id="3.6.4.13"/>
    </reaction>
</comment>
<dbReference type="Gene3D" id="3.40.50.300">
    <property type="entry name" value="P-loop containing nucleotide triphosphate hydrolases"/>
    <property type="match status" value="2"/>
</dbReference>
<feature type="domain" description="Helicase ATP-binding" evidence="5">
    <location>
        <begin position="27"/>
        <end position="197"/>
    </location>
</feature>
<evidence type="ECO:0000313" key="9">
    <source>
        <dbReference type="RefSeq" id="XP_010426458.1"/>
    </source>
</evidence>
<keyword evidence="7" id="KW-1185">Reference proteome</keyword>
<reference evidence="7" key="1">
    <citation type="journal article" date="1997" name="Nucleic Acids Res.">
        <title>tRNAscan-SE: a program for improved detection of transfer RNA genes in genomic sequence.</title>
        <authorList>
            <person name="Lowe T.M."/>
            <person name="Eddy S.R."/>
        </authorList>
    </citation>
    <scope>NUCLEOTIDE SEQUENCE [LARGE SCALE GENOMIC DNA]</scope>
    <source>
        <strain evidence="7">r\DH55</strain>
    </source>
</reference>
<evidence type="ECO:0000256" key="1">
    <source>
        <dbReference type="ARBA" id="ARBA00012552"/>
    </source>
</evidence>
<dbReference type="PROSITE" id="PS51192">
    <property type="entry name" value="HELICASE_ATP_BIND_1"/>
    <property type="match status" value="1"/>
</dbReference>
<keyword evidence="2" id="KW-0547">Nucleotide-binding</keyword>
<dbReference type="Pfam" id="PF00271">
    <property type="entry name" value="Helicase_C"/>
    <property type="match status" value="1"/>
</dbReference>
<dbReference type="InterPro" id="IPR048333">
    <property type="entry name" value="HA2_WH"/>
</dbReference>
<dbReference type="Gene3D" id="1.10.10.2130">
    <property type="entry name" value="DEAH helicase family, winged-helix domain"/>
    <property type="match status" value="1"/>
</dbReference>
<dbReference type="InterPro" id="IPR014001">
    <property type="entry name" value="Helicase_ATP-bd"/>
</dbReference>
<dbReference type="InterPro" id="IPR001650">
    <property type="entry name" value="Helicase_C-like"/>
</dbReference>
<dbReference type="RefSeq" id="XP_010426460.1">
    <property type="nucleotide sequence ID" value="XM_010428158.2"/>
</dbReference>
<dbReference type="SMART" id="SM00490">
    <property type="entry name" value="HELICc"/>
    <property type="match status" value="1"/>
</dbReference>
<dbReference type="RefSeq" id="XP_019084818.1">
    <property type="nucleotide sequence ID" value="XM_019229273.1"/>
</dbReference>
<protein>
    <recommendedName>
        <fullName evidence="1">RNA helicase</fullName>
        <ecNumber evidence="1">3.6.4.13</ecNumber>
    </recommendedName>
</protein>
<evidence type="ECO:0000313" key="11">
    <source>
        <dbReference type="RefSeq" id="XP_010426460.1"/>
    </source>
</evidence>
<dbReference type="SUPFAM" id="SSF52540">
    <property type="entry name" value="P-loop containing nucleoside triphosphate hydrolases"/>
    <property type="match status" value="1"/>
</dbReference>
<evidence type="ECO:0000256" key="2">
    <source>
        <dbReference type="ARBA" id="ARBA00022741"/>
    </source>
</evidence>
<name>A0ABM1QDI0_CAMSA</name>
<dbReference type="InterPro" id="IPR011545">
    <property type="entry name" value="DEAD/DEAH_box_helicase_dom"/>
</dbReference>
<keyword evidence="8 9" id="KW-0378">Hydrolase</keyword>
<dbReference type="CDD" id="cd18791">
    <property type="entry name" value="SF2_C_RHA"/>
    <property type="match status" value="1"/>
</dbReference>
<evidence type="ECO:0000256" key="4">
    <source>
        <dbReference type="ARBA" id="ARBA00047984"/>
    </source>
</evidence>
<evidence type="ECO:0000313" key="12">
    <source>
        <dbReference type="RefSeq" id="XP_019084818.1"/>
    </source>
</evidence>
<dbReference type="InterPro" id="IPR042035">
    <property type="entry name" value="DEAH_win-hel_dom"/>
</dbReference>
<accession>A0ABM1QDI0</accession>
<evidence type="ECO:0000313" key="10">
    <source>
        <dbReference type="RefSeq" id="XP_010426459.1"/>
    </source>
</evidence>
<evidence type="ECO:0000313" key="7">
    <source>
        <dbReference type="Proteomes" id="UP000694864"/>
    </source>
</evidence>
<reference evidence="7" key="2">
    <citation type="journal article" date="2014" name="Nat. Commun.">
        <title>The emerging biofuel crop Camelina sativa retains a highly undifferentiated hexaploid genome structure.</title>
        <authorList>
            <person name="Kagale S."/>
            <person name="Koh C."/>
            <person name="Nixon J."/>
            <person name="Bollina V."/>
            <person name="Clarke W.E."/>
            <person name="Tuteja R."/>
            <person name="Spillane C."/>
            <person name="Robinson S.J."/>
            <person name="Links M.G."/>
            <person name="Clarke C."/>
            <person name="Higgins E.E."/>
            <person name="Huebert T."/>
            <person name="Sharpe A.G."/>
            <person name="Parkin I.A."/>
        </authorList>
    </citation>
    <scope>NUCLEOTIDE SEQUENCE [LARGE SCALE GENOMIC DNA]</scope>
    <source>
        <strain evidence="7">r\DH55</strain>
    </source>
</reference>
<dbReference type="GO" id="GO:0004386">
    <property type="term" value="F:helicase activity"/>
    <property type="evidence" value="ECO:0007669"/>
    <property type="project" value="UniProtKB-KW"/>
</dbReference>
<dbReference type="PROSITE" id="PS51194">
    <property type="entry name" value="HELICASE_CTER"/>
    <property type="match status" value="1"/>
</dbReference>
<dbReference type="InterPro" id="IPR027417">
    <property type="entry name" value="P-loop_NTPase"/>
</dbReference>
<dbReference type="PANTHER" id="PTHR18934">
    <property type="entry name" value="ATP-DEPENDENT RNA HELICASE"/>
    <property type="match status" value="1"/>
</dbReference>
<evidence type="ECO:0000256" key="3">
    <source>
        <dbReference type="ARBA" id="ARBA00022840"/>
    </source>
</evidence>
<dbReference type="SMART" id="SM00487">
    <property type="entry name" value="DEXDc"/>
    <property type="match status" value="1"/>
</dbReference>
<keyword evidence="3" id="KW-0067">ATP-binding</keyword>
<dbReference type="RefSeq" id="XP_010426458.1">
    <property type="nucleotide sequence ID" value="XM_010428156.2"/>
</dbReference>
<dbReference type="RefSeq" id="XP_010426456.1">
    <property type="nucleotide sequence ID" value="XM_010428154.2"/>
</dbReference>
<evidence type="ECO:0000259" key="6">
    <source>
        <dbReference type="PROSITE" id="PS51194"/>
    </source>
</evidence>
<dbReference type="RefSeq" id="XP_010426459.1">
    <property type="nucleotide sequence ID" value="XM_010428157.2"/>
</dbReference>
<dbReference type="Proteomes" id="UP000694864">
    <property type="component" value="Chromosome 9"/>
</dbReference>
<keyword evidence="8 9" id="KW-0347">Helicase</keyword>
<evidence type="ECO:0000313" key="8">
    <source>
        <dbReference type="RefSeq" id="XP_010426456.1"/>
    </source>
</evidence>
<reference evidence="8 9" key="3">
    <citation type="submission" date="2025-05" db="UniProtKB">
        <authorList>
            <consortium name="RefSeq"/>
        </authorList>
    </citation>
    <scope>IDENTIFICATION</scope>
    <source>
        <tissue evidence="8 9">Leaf</tissue>
    </source>
</reference>